<dbReference type="GO" id="GO:0016117">
    <property type="term" value="P:carotenoid biosynthetic process"/>
    <property type="evidence" value="ECO:0007669"/>
    <property type="project" value="UniProtKB-KW"/>
</dbReference>
<name>A0A1G2QW56_9BACT</name>
<dbReference type="EMBL" id="MHTT01000031">
    <property type="protein sequence ID" value="OHA64618.1"/>
    <property type="molecule type" value="Genomic_DNA"/>
</dbReference>
<comment type="subcellular location">
    <subcellularLocation>
        <location evidence="1">Membrane</location>
        <topology evidence="1">Multi-pass membrane protein</topology>
    </subcellularLocation>
</comment>
<evidence type="ECO:0000259" key="9">
    <source>
        <dbReference type="Pfam" id="PF18916"/>
    </source>
</evidence>
<dbReference type="AlphaFoldDB" id="A0A1G2QW56"/>
<dbReference type="GO" id="GO:0016872">
    <property type="term" value="F:intramolecular lyase activity"/>
    <property type="evidence" value="ECO:0007669"/>
    <property type="project" value="InterPro"/>
</dbReference>
<dbReference type="GO" id="GO:0016020">
    <property type="term" value="C:membrane"/>
    <property type="evidence" value="ECO:0007669"/>
    <property type="project" value="UniProtKB-SubCell"/>
</dbReference>
<evidence type="ECO:0000256" key="8">
    <source>
        <dbReference type="SAM" id="Phobius"/>
    </source>
</evidence>
<protein>
    <recommendedName>
        <fullName evidence="9">Lycopene cyclase domain-containing protein</fullName>
    </recommendedName>
</protein>
<feature type="domain" description="Lycopene cyclase" evidence="9">
    <location>
        <begin position="132"/>
        <end position="224"/>
    </location>
</feature>
<feature type="transmembrane region" description="Helical" evidence="8">
    <location>
        <begin position="70"/>
        <end position="90"/>
    </location>
</feature>
<organism evidence="10 11">
    <name type="scientific">Candidatus Wildermuthbacteria bacterium RIFCSPHIGHO2_01_FULL_49_22b</name>
    <dbReference type="NCBI Taxonomy" id="1802448"/>
    <lineage>
        <taxon>Bacteria</taxon>
        <taxon>Candidatus Wildermuthiibacteriota</taxon>
    </lineage>
</organism>
<accession>A0A1G2QW56</accession>
<feature type="transmembrane region" description="Helical" evidence="8">
    <location>
        <begin position="32"/>
        <end position="50"/>
    </location>
</feature>
<feature type="transmembrane region" description="Helical" evidence="8">
    <location>
        <begin position="110"/>
        <end position="128"/>
    </location>
</feature>
<evidence type="ECO:0000256" key="4">
    <source>
        <dbReference type="ARBA" id="ARBA00022746"/>
    </source>
</evidence>
<keyword evidence="4" id="KW-0125">Carotenoid biosynthesis</keyword>
<reference evidence="10 11" key="1">
    <citation type="journal article" date="2016" name="Nat. Commun.">
        <title>Thousands of microbial genomes shed light on interconnected biogeochemical processes in an aquifer system.</title>
        <authorList>
            <person name="Anantharaman K."/>
            <person name="Brown C.T."/>
            <person name="Hug L.A."/>
            <person name="Sharon I."/>
            <person name="Castelle C.J."/>
            <person name="Probst A.J."/>
            <person name="Thomas B.C."/>
            <person name="Singh A."/>
            <person name="Wilkins M.J."/>
            <person name="Karaoz U."/>
            <person name="Brodie E.L."/>
            <person name="Williams K.H."/>
            <person name="Hubbard S.S."/>
            <person name="Banfield J.F."/>
        </authorList>
    </citation>
    <scope>NUCLEOTIDE SEQUENCE [LARGE SCALE GENOMIC DNA]</scope>
</reference>
<keyword evidence="6 8" id="KW-0472">Membrane</keyword>
<feature type="transmembrane region" description="Helical" evidence="8">
    <location>
        <begin position="6"/>
        <end position="23"/>
    </location>
</feature>
<proteinExistence type="predicted"/>
<feature type="transmembrane region" description="Helical" evidence="8">
    <location>
        <begin position="163"/>
        <end position="181"/>
    </location>
</feature>
<evidence type="ECO:0000256" key="7">
    <source>
        <dbReference type="ARBA" id="ARBA00023235"/>
    </source>
</evidence>
<dbReference type="STRING" id="1802448.A2672_02875"/>
<comment type="caution">
    <text evidence="10">The sequence shown here is derived from an EMBL/GenBank/DDBJ whole genome shotgun (WGS) entry which is preliminary data.</text>
</comment>
<dbReference type="Proteomes" id="UP000178065">
    <property type="component" value="Unassembled WGS sequence"/>
</dbReference>
<gene>
    <name evidence="10" type="ORF">A2672_02875</name>
</gene>
<keyword evidence="5 8" id="KW-1133">Transmembrane helix</keyword>
<keyword evidence="7" id="KW-0413">Isomerase</keyword>
<evidence type="ECO:0000256" key="6">
    <source>
        <dbReference type="ARBA" id="ARBA00023136"/>
    </source>
</evidence>
<dbReference type="GO" id="GO:0045436">
    <property type="term" value="F:lycopene beta cyclase activity"/>
    <property type="evidence" value="ECO:0007669"/>
    <property type="project" value="UniProtKB-ARBA"/>
</dbReference>
<comment type="pathway">
    <text evidence="2">Carotenoid biosynthesis.</text>
</comment>
<evidence type="ECO:0000256" key="2">
    <source>
        <dbReference type="ARBA" id="ARBA00004829"/>
    </source>
</evidence>
<sequence length="233" mass="26868">MHYAWLAWSLLLLAIWVVVFLALRDKESKKEMLVVSLWTSLLGFSELLFVPEYWSPPSLFDLALKTGFDIESLLFTFGVGGLAVVLYERIFRAKHTKISTKQKRHPRHNYHLLALLSAPIIFLLLLIFTNMNPIYTSIIALTGGGLFTWYCRPDLKKKMIASAFIFTAFYFVYFLSLTTFYPGYVQAVWNLSMISGILIVGIPLEELLFAASFGFLWSGVYEHFTWRTLKQHT</sequence>
<evidence type="ECO:0000256" key="1">
    <source>
        <dbReference type="ARBA" id="ARBA00004141"/>
    </source>
</evidence>
<evidence type="ECO:0000313" key="11">
    <source>
        <dbReference type="Proteomes" id="UP000178065"/>
    </source>
</evidence>
<keyword evidence="3 8" id="KW-0812">Transmembrane</keyword>
<dbReference type="Pfam" id="PF18916">
    <property type="entry name" value="Lycopene_cyc"/>
    <property type="match status" value="1"/>
</dbReference>
<evidence type="ECO:0000256" key="5">
    <source>
        <dbReference type="ARBA" id="ARBA00022989"/>
    </source>
</evidence>
<evidence type="ECO:0000256" key="3">
    <source>
        <dbReference type="ARBA" id="ARBA00022692"/>
    </source>
</evidence>
<feature type="transmembrane region" description="Helical" evidence="8">
    <location>
        <begin position="134"/>
        <end position="151"/>
    </location>
</feature>
<dbReference type="InterPro" id="IPR017825">
    <property type="entry name" value="Lycopene_cyclase_dom"/>
</dbReference>
<evidence type="ECO:0000313" key="10">
    <source>
        <dbReference type="EMBL" id="OHA64618.1"/>
    </source>
</evidence>
<feature type="transmembrane region" description="Helical" evidence="8">
    <location>
        <begin position="193"/>
        <end position="217"/>
    </location>
</feature>